<feature type="chain" id="PRO_5020035566" evidence="10">
    <location>
        <begin position="19"/>
        <end position="291"/>
    </location>
</feature>
<keyword evidence="7 10" id="KW-0732">Signal</keyword>
<dbReference type="GO" id="GO:0042742">
    <property type="term" value="P:defense response to bacterium"/>
    <property type="evidence" value="ECO:0007669"/>
    <property type="project" value="UniProtKB-KW"/>
</dbReference>
<keyword evidence="3" id="KW-0964">Secreted</keyword>
<feature type="signal peptide" evidence="10">
    <location>
        <begin position="1"/>
        <end position="18"/>
    </location>
</feature>
<feature type="domain" description="Attacin N-terminal" evidence="11">
    <location>
        <begin position="104"/>
        <end position="170"/>
    </location>
</feature>
<evidence type="ECO:0000313" key="14">
    <source>
        <dbReference type="Proteomes" id="UP000299102"/>
    </source>
</evidence>
<dbReference type="OrthoDB" id="7441167at2759"/>
<keyword evidence="6" id="KW-0165">Cleavage on pair of basic residues</keyword>
<dbReference type="GO" id="GO:0005576">
    <property type="term" value="C:extracellular region"/>
    <property type="evidence" value="ECO:0007669"/>
    <property type="project" value="UniProtKB-SubCell"/>
</dbReference>
<dbReference type="InterPro" id="IPR005521">
    <property type="entry name" value="Attacin_C"/>
</dbReference>
<gene>
    <name evidence="13" type="ORF">EVAR_26006_1</name>
</gene>
<evidence type="ECO:0000256" key="3">
    <source>
        <dbReference type="ARBA" id="ARBA00022525"/>
    </source>
</evidence>
<dbReference type="GO" id="GO:0045087">
    <property type="term" value="P:innate immune response"/>
    <property type="evidence" value="ECO:0007669"/>
    <property type="project" value="UniProtKB-KW"/>
</dbReference>
<evidence type="ECO:0000259" key="12">
    <source>
        <dbReference type="Pfam" id="PF03769"/>
    </source>
</evidence>
<proteinExistence type="inferred from homology"/>
<evidence type="ECO:0000256" key="1">
    <source>
        <dbReference type="ARBA" id="ARBA00004613"/>
    </source>
</evidence>
<evidence type="ECO:0000259" key="11">
    <source>
        <dbReference type="Pfam" id="PF03768"/>
    </source>
</evidence>
<dbReference type="InterPro" id="IPR005520">
    <property type="entry name" value="Attacin_N"/>
</dbReference>
<evidence type="ECO:0000313" key="13">
    <source>
        <dbReference type="EMBL" id="GBP32645.1"/>
    </source>
</evidence>
<keyword evidence="8" id="KW-0391">Immunity</keyword>
<dbReference type="AlphaFoldDB" id="A0A4C1V348"/>
<evidence type="ECO:0000256" key="4">
    <source>
        <dbReference type="ARBA" id="ARBA00022529"/>
    </source>
</evidence>
<comment type="subcellular location">
    <subcellularLocation>
        <location evidence="1">Secreted</location>
    </subcellularLocation>
</comment>
<dbReference type="Proteomes" id="UP000299102">
    <property type="component" value="Unassembled WGS sequence"/>
</dbReference>
<sequence length="291" mass="31212">MTCSSVLFLVVLFFGVQSMSTVGTPYPVHDEDLALVNIPDQESLRELMRLGYPIYHGVLDGTAYPTYNENVVLVNGPDEESLSELTAPQHPVYNSGHRTRRQVHGVMNTNPDGSVNLNAQVPLASNGRNVLSAVGGVDAFQQGKGKYGSATAGLALDNAAGHGLSLTNRHISGFGDQLTAAGRVNLLNTDRHNLNANAFATRTMPNNPMVPNFNTRGGGLYMYNNKIGASLSAAHTDLFKRTDLSAMGKLNLFKSPSSSLDFSAGATRSMSPYIPKSSWQPSGGLTFSRFF</sequence>
<evidence type="ECO:0000256" key="5">
    <source>
        <dbReference type="ARBA" id="ARBA00022588"/>
    </source>
</evidence>
<name>A0A4C1V348_EUMVA</name>
<keyword evidence="9" id="KW-0044">Antibiotic</keyword>
<reference evidence="13 14" key="1">
    <citation type="journal article" date="2019" name="Commun. Biol.">
        <title>The bagworm genome reveals a unique fibroin gene that provides high tensile strength.</title>
        <authorList>
            <person name="Kono N."/>
            <person name="Nakamura H."/>
            <person name="Ohtoshi R."/>
            <person name="Tomita M."/>
            <person name="Numata K."/>
            <person name="Arakawa K."/>
        </authorList>
    </citation>
    <scope>NUCLEOTIDE SEQUENCE [LARGE SCALE GENOMIC DNA]</scope>
</reference>
<feature type="domain" description="Attacin C-terminal" evidence="12">
    <location>
        <begin position="173"/>
        <end position="291"/>
    </location>
</feature>
<evidence type="ECO:0000256" key="8">
    <source>
        <dbReference type="ARBA" id="ARBA00022859"/>
    </source>
</evidence>
<comment type="similarity">
    <text evidence="2">Belongs to the attacin/sarcotoxin-2 family.</text>
</comment>
<organism evidence="13 14">
    <name type="scientific">Eumeta variegata</name>
    <name type="common">Bagworm moth</name>
    <name type="synonym">Eumeta japonica</name>
    <dbReference type="NCBI Taxonomy" id="151549"/>
    <lineage>
        <taxon>Eukaryota</taxon>
        <taxon>Metazoa</taxon>
        <taxon>Ecdysozoa</taxon>
        <taxon>Arthropoda</taxon>
        <taxon>Hexapoda</taxon>
        <taxon>Insecta</taxon>
        <taxon>Pterygota</taxon>
        <taxon>Neoptera</taxon>
        <taxon>Endopterygota</taxon>
        <taxon>Lepidoptera</taxon>
        <taxon>Glossata</taxon>
        <taxon>Ditrysia</taxon>
        <taxon>Tineoidea</taxon>
        <taxon>Psychidae</taxon>
        <taxon>Oiketicinae</taxon>
        <taxon>Eumeta</taxon>
    </lineage>
</organism>
<evidence type="ECO:0000256" key="6">
    <source>
        <dbReference type="ARBA" id="ARBA00022685"/>
    </source>
</evidence>
<evidence type="ECO:0000256" key="10">
    <source>
        <dbReference type="SAM" id="SignalP"/>
    </source>
</evidence>
<keyword evidence="14" id="KW-1185">Reference proteome</keyword>
<evidence type="ECO:0000256" key="2">
    <source>
        <dbReference type="ARBA" id="ARBA00007550"/>
    </source>
</evidence>
<protein>
    <submittedName>
        <fullName evidence="13">Attacin-E</fullName>
    </submittedName>
</protein>
<keyword evidence="4" id="KW-0929">Antimicrobial</keyword>
<dbReference type="Pfam" id="PF03769">
    <property type="entry name" value="Attacin_C"/>
    <property type="match status" value="1"/>
</dbReference>
<comment type="caution">
    <text evidence="13">The sequence shown here is derived from an EMBL/GenBank/DDBJ whole genome shotgun (WGS) entry which is preliminary data.</text>
</comment>
<keyword evidence="5" id="KW-0399">Innate immunity</keyword>
<accession>A0A4C1V348</accession>
<evidence type="ECO:0000256" key="9">
    <source>
        <dbReference type="ARBA" id="ARBA00023022"/>
    </source>
</evidence>
<evidence type="ECO:0000256" key="7">
    <source>
        <dbReference type="ARBA" id="ARBA00022729"/>
    </source>
</evidence>
<dbReference type="Pfam" id="PF03768">
    <property type="entry name" value="Attacin_N"/>
    <property type="match status" value="1"/>
</dbReference>
<dbReference type="EMBL" id="BGZK01000262">
    <property type="protein sequence ID" value="GBP32645.1"/>
    <property type="molecule type" value="Genomic_DNA"/>
</dbReference>